<sequence length="248" mass="27772">MLTPTNASGVWVRTCPHVIAMVVIYSSGTGFMSPEKVPDDIRTHRILPRPGPLAKLYPARQINRQQMLRCPTMDKATKASKNESSSNIVEVIDDLVDAAVGATPKRCNKLDQYIVVMLEVLYRSYFVPIVKYAAETWTLNVRETRKVEVTGMKGSKTERVWARNEDVGVHEIEEEAIHIAWACNEDVEGEDAKENDGNERGSTEPLRVVSTITKHKRIERQENGIKSLSQGYSDRMGASCRRPVGSIS</sequence>
<feature type="region of interest" description="Disordered" evidence="1">
    <location>
        <begin position="219"/>
        <end position="248"/>
    </location>
</feature>
<name>A0A7R9CQ19_TIMPO</name>
<evidence type="ECO:0000313" key="2">
    <source>
        <dbReference type="EMBL" id="CAD7399975.1"/>
    </source>
</evidence>
<accession>A0A7R9CQ19</accession>
<evidence type="ECO:0000256" key="1">
    <source>
        <dbReference type="SAM" id="MobiDB-lite"/>
    </source>
</evidence>
<proteinExistence type="predicted"/>
<reference evidence="2" key="1">
    <citation type="submission" date="2020-11" db="EMBL/GenBank/DDBJ databases">
        <authorList>
            <person name="Tran Van P."/>
        </authorList>
    </citation>
    <scope>NUCLEOTIDE SEQUENCE</scope>
</reference>
<protein>
    <submittedName>
        <fullName evidence="2">Uncharacterized protein</fullName>
    </submittedName>
</protein>
<organism evidence="2">
    <name type="scientific">Timema poppense</name>
    <name type="common">Walking stick</name>
    <dbReference type="NCBI Taxonomy" id="170557"/>
    <lineage>
        <taxon>Eukaryota</taxon>
        <taxon>Metazoa</taxon>
        <taxon>Ecdysozoa</taxon>
        <taxon>Arthropoda</taxon>
        <taxon>Hexapoda</taxon>
        <taxon>Insecta</taxon>
        <taxon>Pterygota</taxon>
        <taxon>Neoptera</taxon>
        <taxon>Polyneoptera</taxon>
        <taxon>Phasmatodea</taxon>
        <taxon>Timematodea</taxon>
        <taxon>Timematoidea</taxon>
        <taxon>Timematidae</taxon>
        <taxon>Timema</taxon>
    </lineage>
</organism>
<dbReference type="AlphaFoldDB" id="A0A7R9CQ19"/>
<dbReference type="EMBL" id="OD000945">
    <property type="protein sequence ID" value="CAD7399975.1"/>
    <property type="molecule type" value="Genomic_DNA"/>
</dbReference>
<gene>
    <name evidence="2" type="ORF">TPSB3V08_LOCUS2397</name>
</gene>